<feature type="region of interest" description="Disordered" evidence="1">
    <location>
        <begin position="1"/>
        <end position="32"/>
    </location>
</feature>
<feature type="compositionally biased region" description="Gly residues" evidence="1">
    <location>
        <begin position="72"/>
        <end position="83"/>
    </location>
</feature>
<name>A0A2K3PBL9_TRIPR</name>
<reference evidence="2 3" key="2">
    <citation type="journal article" date="2017" name="Front. Plant Sci.">
        <title>Gene Classification and Mining of Molecular Markers Useful in Red Clover (Trifolium pratense) Breeding.</title>
        <authorList>
            <person name="Istvanek J."/>
            <person name="Dluhosova J."/>
            <person name="Dluhos P."/>
            <person name="Patkova L."/>
            <person name="Nedelnik J."/>
            <person name="Repkova J."/>
        </authorList>
    </citation>
    <scope>NUCLEOTIDE SEQUENCE [LARGE SCALE GENOMIC DNA]</scope>
    <source>
        <strain evidence="3">cv. Tatra</strain>
        <tissue evidence="2">Young leaves</tissue>
    </source>
</reference>
<evidence type="ECO:0000313" key="2">
    <source>
        <dbReference type="EMBL" id="PNY12692.1"/>
    </source>
</evidence>
<evidence type="ECO:0000256" key="1">
    <source>
        <dbReference type="SAM" id="MobiDB-lite"/>
    </source>
</evidence>
<dbReference type="EMBL" id="ASHM01005469">
    <property type="protein sequence ID" value="PNY12692.1"/>
    <property type="molecule type" value="Genomic_DNA"/>
</dbReference>
<dbReference type="Proteomes" id="UP000236291">
    <property type="component" value="Unassembled WGS sequence"/>
</dbReference>
<accession>A0A2K3PBL9</accession>
<dbReference type="STRING" id="57577.A0A2K3PBL9"/>
<protein>
    <submittedName>
        <fullName evidence="2">Coatomer subunit beta-1</fullName>
    </submittedName>
</protein>
<dbReference type="AlphaFoldDB" id="A0A2K3PBL9"/>
<feature type="region of interest" description="Disordered" evidence="1">
    <location>
        <begin position="64"/>
        <end position="83"/>
    </location>
</feature>
<sequence>MRMEEGMSQLDLEDEVQDDLKRATGEFTKDADDSNKLNHILQVIGLPLHPRLNTPMKLSAEDDNQLTEVEGDGGCLRSGKWGS</sequence>
<evidence type="ECO:0000313" key="3">
    <source>
        <dbReference type="Proteomes" id="UP000236291"/>
    </source>
</evidence>
<gene>
    <name evidence="2" type="ORF">L195_g009326</name>
</gene>
<comment type="caution">
    <text evidence="2">The sequence shown here is derived from an EMBL/GenBank/DDBJ whole genome shotgun (WGS) entry which is preliminary data.</text>
</comment>
<feature type="compositionally biased region" description="Basic and acidic residues" evidence="1">
    <location>
        <begin position="18"/>
        <end position="32"/>
    </location>
</feature>
<organism evidence="2 3">
    <name type="scientific">Trifolium pratense</name>
    <name type="common">Red clover</name>
    <dbReference type="NCBI Taxonomy" id="57577"/>
    <lineage>
        <taxon>Eukaryota</taxon>
        <taxon>Viridiplantae</taxon>
        <taxon>Streptophyta</taxon>
        <taxon>Embryophyta</taxon>
        <taxon>Tracheophyta</taxon>
        <taxon>Spermatophyta</taxon>
        <taxon>Magnoliopsida</taxon>
        <taxon>eudicotyledons</taxon>
        <taxon>Gunneridae</taxon>
        <taxon>Pentapetalae</taxon>
        <taxon>rosids</taxon>
        <taxon>fabids</taxon>
        <taxon>Fabales</taxon>
        <taxon>Fabaceae</taxon>
        <taxon>Papilionoideae</taxon>
        <taxon>50 kb inversion clade</taxon>
        <taxon>NPAAA clade</taxon>
        <taxon>Hologalegina</taxon>
        <taxon>IRL clade</taxon>
        <taxon>Trifolieae</taxon>
        <taxon>Trifolium</taxon>
    </lineage>
</organism>
<reference evidence="2 3" key="1">
    <citation type="journal article" date="2014" name="Am. J. Bot.">
        <title>Genome assembly and annotation for red clover (Trifolium pratense; Fabaceae).</title>
        <authorList>
            <person name="Istvanek J."/>
            <person name="Jaros M."/>
            <person name="Krenek A."/>
            <person name="Repkova J."/>
        </authorList>
    </citation>
    <scope>NUCLEOTIDE SEQUENCE [LARGE SCALE GENOMIC DNA]</scope>
    <source>
        <strain evidence="3">cv. Tatra</strain>
        <tissue evidence="2">Young leaves</tissue>
    </source>
</reference>
<proteinExistence type="predicted"/>